<gene>
    <name evidence="3" type="ORF">M9Y10_014475</name>
</gene>
<dbReference type="InterPro" id="IPR011990">
    <property type="entry name" value="TPR-like_helical_dom_sf"/>
</dbReference>
<dbReference type="InterPro" id="IPR000719">
    <property type="entry name" value="Prot_kinase_dom"/>
</dbReference>
<dbReference type="PROSITE" id="PS50011">
    <property type="entry name" value="PROTEIN_KINASE_DOM"/>
    <property type="match status" value="1"/>
</dbReference>
<name>A0ABR2L1I8_9EUKA</name>
<evidence type="ECO:0000256" key="1">
    <source>
        <dbReference type="ARBA" id="ARBA00038101"/>
    </source>
</evidence>
<dbReference type="Pfam" id="PF00069">
    <property type="entry name" value="Pkinase"/>
    <property type="match status" value="1"/>
</dbReference>
<dbReference type="PANTHER" id="PTHR11102">
    <property type="entry name" value="SEL-1-LIKE PROTEIN"/>
    <property type="match status" value="1"/>
</dbReference>
<dbReference type="PANTHER" id="PTHR11102:SF147">
    <property type="entry name" value="SEL1L ADAPTOR SUBUNIT OF ERAD E3 UBIQUITIN LIGASE"/>
    <property type="match status" value="1"/>
</dbReference>
<evidence type="ECO:0000259" key="2">
    <source>
        <dbReference type="PROSITE" id="PS50011"/>
    </source>
</evidence>
<sequence length="1241" mass="147541">MENISFQILPSHFQLMINGIKDSTLINIYKQFSFSLFPICLINDPKFPKDQIQEYLLNFLKKFKLIMYTLCTQTETPFLSFKDKKNQKFYFPTVICVEKECLIIEGIDNDTMLNILEKTNSTLVRNDKEQYAEETQKFCSYFQKNEDYTRNYFVQTTLSTISCYLIQRFYYPTFYFKDPKFFLYNVEKKPEQEFQLKFRELLKSKTAKEIAEDNIIEIFKSENSKQSKLDNFYEKDFFIIKDIYAKRNSIYYLVIHLKSLHIFFMKKFLNGMSKYQERETNFCKKNFHRCFVECYGLLINNKKETIGLIYEYMCNRTLNDFVKTNKDKLSPLFNFMTIVRIYQFIKYLYLNNIILRDLKPSNIHINHDYVPYFSDIETVREKNEDEEITQDLGSLKYMSPEQYDGRKITSQSDIYSFGLIIYFLFEHEDFFTSYNQRSKIIKGKKMPKMPNCLESIRDICHLCLKVDPHERITFNNLEIKIYEEIIFTNHFNFFFTKEKSEEIIEFEIDKYLYENILFLSQYNPLDKLKIYFYDIYYYVCEKLTGIDKYKSDACNNLGNLYYSGIRVNKNYLEAKKNYQIASDLGNSISMNSLGNMYKMGIGVERDYKKAKEYYDLAIKQYNSNSFYNLGYLYYNGYGVDKSIIKAIEYLEESAKLGNTYGLNLYGYIYVAGFDVEFNFAKAKEYYKKALNLGNLNSYLNLAFLYQEGHGTAKNELKAAFYIKEAAKKNVDRAIYHYGRILKHGLGVEKDLNEARKNYERAAKMGNTNAVHSLGNMYFHGIGVEKDYEKARWYYQLSANDMNRSSLFKLGIIYENGFGVKQDLNKAKKYYEKAADEGYYSAYINLGEIISNGEYFEIDEDKAIDYYLKNIATNGERIIYEKNGFYQVRKNRGFYQSYNNVGLIYLFRNEIKKAMKYLQEAYCHGYQFALNVFALLCEPSIQKDKEIYKCEFLSNKINIKNAKYIYKKAAKDKFPLAEFNYAHMLEENGEKDKAIKYLELASEHEKEPFIFHGKEMSDKRLNVSISFAILYADCKLFLEFSESNSEKAEKYFIKIISKLQNEREICFFPYIRDLFLDLPYLTDENNIYNNNYDSKDNNNAIYIDFDNIKNNNNYDSKDNNKAISIDFDNIENNNKELAKFMKINSKLVEKESYKIESKKLSKTDPKKLFADMYENELKKELFIQKIKNVLLIMKDILYTPPYYILFGRININNPSSNIKRHQKPKIQEINNIFYEGFGFLID</sequence>
<reference evidence="3 4" key="1">
    <citation type="submission" date="2024-04" db="EMBL/GenBank/DDBJ databases">
        <title>Tritrichomonas musculus Genome.</title>
        <authorList>
            <person name="Alves-Ferreira E."/>
            <person name="Grigg M."/>
            <person name="Lorenzi H."/>
            <person name="Galac M."/>
        </authorList>
    </citation>
    <scope>NUCLEOTIDE SEQUENCE [LARGE SCALE GENOMIC DNA]</scope>
    <source>
        <strain evidence="3 4">EAF2021</strain>
    </source>
</reference>
<dbReference type="SUPFAM" id="SSF56112">
    <property type="entry name" value="Protein kinase-like (PK-like)"/>
    <property type="match status" value="1"/>
</dbReference>
<accession>A0ABR2L1I8</accession>
<dbReference type="InterPro" id="IPR050767">
    <property type="entry name" value="Sel1_AlgK"/>
</dbReference>
<dbReference type="InterPro" id="IPR006597">
    <property type="entry name" value="Sel1-like"/>
</dbReference>
<proteinExistence type="inferred from homology"/>
<dbReference type="Proteomes" id="UP001470230">
    <property type="component" value="Unassembled WGS sequence"/>
</dbReference>
<protein>
    <recommendedName>
        <fullName evidence="2">Protein kinase domain-containing protein</fullName>
    </recommendedName>
</protein>
<organism evidence="3 4">
    <name type="scientific">Tritrichomonas musculus</name>
    <dbReference type="NCBI Taxonomy" id="1915356"/>
    <lineage>
        <taxon>Eukaryota</taxon>
        <taxon>Metamonada</taxon>
        <taxon>Parabasalia</taxon>
        <taxon>Tritrichomonadida</taxon>
        <taxon>Tritrichomonadidae</taxon>
        <taxon>Tritrichomonas</taxon>
    </lineage>
</organism>
<dbReference type="Gene3D" id="1.25.40.10">
    <property type="entry name" value="Tetratricopeptide repeat domain"/>
    <property type="match status" value="3"/>
</dbReference>
<dbReference type="SMART" id="SM00671">
    <property type="entry name" value="SEL1"/>
    <property type="match status" value="11"/>
</dbReference>
<dbReference type="Pfam" id="PF08238">
    <property type="entry name" value="Sel1"/>
    <property type="match status" value="11"/>
</dbReference>
<feature type="domain" description="Protein kinase" evidence="2">
    <location>
        <begin position="204"/>
        <end position="486"/>
    </location>
</feature>
<comment type="caution">
    <text evidence="3">The sequence shown here is derived from an EMBL/GenBank/DDBJ whole genome shotgun (WGS) entry which is preliminary data.</text>
</comment>
<dbReference type="SUPFAM" id="SSF81901">
    <property type="entry name" value="HCP-like"/>
    <property type="match status" value="3"/>
</dbReference>
<comment type="similarity">
    <text evidence="1">Belongs to the sel-1 family.</text>
</comment>
<dbReference type="SMART" id="SM00028">
    <property type="entry name" value="TPR"/>
    <property type="match status" value="3"/>
</dbReference>
<dbReference type="InterPro" id="IPR011009">
    <property type="entry name" value="Kinase-like_dom_sf"/>
</dbReference>
<evidence type="ECO:0000313" key="4">
    <source>
        <dbReference type="Proteomes" id="UP001470230"/>
    </source>
</evidence>
<dbReference type="InterPro" id="IPR019734">
    <property type="entry name" value="TPR_rpt"/>
</dbReference>
<dbReference type="SMART" id="SM00220">
    <property type="entry name" value="S_TKc"/>
    <property type="match status" value="1"/>
</dbReference>
<keyword evidence="4" id="KW-1185">Reference proteome</keyword>
<evidence type="ECO:0000313" key="3">
    <source>
        <dbReference type="EMBL" id="KAK8896567.1"/>
    </source>
</evidence>
<dbReference type="EMBL" id="JAPFFF010000002">
    <property type="protein sequence ID" value="KAK8896567.1"/>
    <property type="molecule type" value="Genomic_DNA"/>
</dbReference>
<dbReference type="Gene3D" id="1.10.510.10">
    <property type="entry name" value="Transferase(Phosphotransferase) domain 1"/>
    <property type="match status" value="1"/>
</dbReference>